<proteinExistence type="inferred from homology"/>
<dbReference type="InterPro" id="IPR051540">
    <property type="entry name" value="S-2-haloacid_dehalogenase"/>
</dbReference>
<name>A0A7X2ZUR4_9FLAO</name>
<comment type="caution">
    <text evidence="3">The sequence shown here is derived from an EMBL/GenBank/DDBJ whole genome shotgun (WGS) entry which is preliminary data.</text>
</comment>
<dbReference type="AlphaFoldDB" id="A0A7X2ZUR4"/>
<dbReference type="Pfam" id="PF00702">
    <property type="entry name" value="Hydrolase"/>
    <property type="match status" value="1"/>
</dbReference>
<dbReference type="Proteomes" id="UP000540519">
    <property type="component" value="Unassembled WGS sequence"/>
</dbReference>
<dbReference type="SFLD" id="SFLDS00003">
    <property type="entry name" value="Haloacid_Dehalogenase"/>
    <property type="match status" value="1"/>
</dbReference>
<organism evidence="3 4">
    <name type="scientific">Zobellia amurskyensis</name>
    <dbReference type="NCBI Taxonomy" id="248905"/>
    <lineage>
        <taxon>Bacteria</taxon>
        <taxon>Pseudomonadati</taxon>
        <taxon>Bacteroidota</taxon>
        <taxon>Flavobacteriia</taxon>
        <taxon>Flavobacteriales</taxon>
        <taxon>Flavobacteriaceae</taxon>
        <taxon>Zobellia</taxon>
    </lineage>
</organism>
<evidence type="ECO:0000256" key="2">
    <source>
        <dbReference type="ARBA" id="ARBA00022801"/>
    </source>
</evidence>
<dbReference type="Gene3D" id="1.10.150.240">
    <property type="entry name" value="Putative phosphatase, domain 2"/>
    <property type="match status" value="1"/>
</dbReference>
<reference evidence="3 4" key="1">
    <citation type="journal article" date="2019" name="Mar. Drugs">
        <title>Comparative Genomics and CAZyme Genome Repertoires of Marine Zobellia amurskyensis KMM 3526(T) and Zobellia laminariae KMM 3676(T).</title>
        <authorList>
            <person name="Chernysheva N."/>
            <person name="Bystritskaya E."/>
            <person name="Stenkova A."/>
            <person name="Golovkin I."/>
            <person name="Nedashkovskaya O."/>
            <person name="Isaeva M."/>
        </authorList>
    </citation>
    <scope>NUCLEOTIDE SEQUENCE [LARGE SCALE GENOMIC DNA]</scope>
    <source>
        <strain evidence="3 4">KMM 3526</strain>
    </source>
</reference>
<dbReference type="Gene3D" id="3.40.50.1000">
    <property type="entry name" value="HAD superfamily/HAD-like"/>
    <property type="match status" value="1"/>
</dbReference>
<dbReference type="PANTHER" id="PTHR43316:SF3">
    <property type="entry name" value="HALOACID DEHALOGENASE, TYPE II (AFU_ORTHOLOGUE AFUA_2G07750)-RELATED"/>
    <property type="match status" value="1"/>
</dbReference>
<dbReference type="SUPFAM" id="SSF56784">
    <property type="entry name" value="HAD-like"/>
    <property type="match status" value="1"/>
</dbReference>
<evidence type="ECO:0000256" key="1">
    <source>
        <dbReference type="ARBA" id="ARBA00008106"/>
    </source>
</evidence>
<dbReference type="NCBIfam" id="TIGR01428">
    <property type="entry name" value="HAD_type_II"/>
    <property type="match status" value="1"/>
</dbReference>
<dbReference type="InterPro" id="IPR023198">
    <property type="entry name" value="PGP-like_dom2"/>
</dbReference>
<dbReference type="PRINTS" id="PR00413">
    <property type="entry name" value="HADHALOGNASE"/>
</dbReference>
<accession>A0A7X2ZUR4</accession>
<sequence>MKKPELLIFDINETLLNMNPLEEAINTALASQHAFALWFRTLLHYSLVETVTGNYEDFSAIAKATLQMTMKKSGKNLSDAELDAILGNIKKLPAHDDVKEGLSLLKKANIKLVALSNGNEKVLNEQLQFAGIATYFDAIMSVEVVARYKPEVSPYNAVLGKMSASAEDTMMIAAHGWDILGAKRAGLRTAFVARENHAIYPLNGMPEIEGETILEVAQTILKN</sequence>
<dbReference type="EMBL" id="RCNR01000025">
    <property type="protein sequence ID" value="MUH36776.1"/>
    <property type="molecule type" value="Genomic_DNA"/>
</dbReference>
<dbReference type="PANTHER" id="PTHR43316">
    <property type="entry name" value="HYDROLASE, HALOACID DELAHOGENASE-RELATED"/>
    <property type="match status" value="1"/>
</dbReference>
<dbReference type="SFLD" id="SFLDG01129">
    <property type="entry name" value="C1.5:_HAD__Beta-PGM__Phosphata"/>
    <property type="match status" value="1"/>
</dbReference>
<dbReference type="NCBIfam" id="TIGR01493">
    <property type="entry name" value="HAD-SF-IA-v2"/>
    <property type="match status" value="1"/>
</dbReference>
<evidence type="ECO:0000313" key="4">
    <source>
        <dbReference type="Proteomes" id="UP000540519"/>
    </source>
</evidence>
<dbReference type="RefSeq" id="WP_038232828.1">
    <property type="nucleotide sequence ID" value="NZ_RCNR01000025.1"/>
</dbReference>
<keyword evidence="2" id="KW-0378">Hydrolase</keyword>
<evidence type="ECO:0000313" key="3">
    <source>
        <dbReference type="EMBL" id="MUH36776.1"/>
    </source>
</evidence>
<dbReference type="CDD" id="cd02588">
    <property type="entry name" value="HAD_L2-DEX"/>
    <property type="match status" value="1"/>
</dbReference>
<dbReference type="InterPro" id="IPR036412">
    <property type="entry name" value="HAD-like_sf"/>
</dbReference>
<dbReference type="GO" id="GO:0019120">
    <property type="term" value="F:hydrolase activity, acting on acid halide bonds, in C-halide compounds"/>
    <property type="evidence" value="ECO:0007669"/>
    <property type="project" value="InterPro"/>
</dbReference>
<dbReference type="OrthoDB" id="264363at2"/>
<dbReference type="InterPro" id="IPR006439">
    <property type="entry name" value="HAD-SF_hydro_IA"/>
</dbReference>
<gene>
    <name evidence="3" type="ORF">D9O36_13055</name>
</gene>
<dbReference type="InterPro" id="IPR023214">
    <property type="entry name" value="HAD_sf"/>
</dbReference>
<dbReference type="InterPro" id="IPR006328">
    <property type="entry name" value="2-HAD"/>
</dbReference>
<comment type="similarity">
    <text evidence="1">Belongs to the HAD-like hydrolase superfamily. S-2-haloalkanoic acid dehalogenase family.</text>
</comment>
<keyword evidence="4" id="KW-1185">Reference proteome</keyword>
<protein>
    <submittedName>
        <fullName evidence="3">Haloacid dehalogenase type II</fullName>
    </submittedName>
</protein>